<comment type="caution">
    <text evidence="3">The sequence shown here is derived from an EMBL/GenBank/DDBJ whole genome shotgun (WGS) entry which is preliminary data.</text>
</comment>
<dbReference type="RefSeq" id="XP_067716867.1">
    <property type="nucleotide sequence ID" value="XM_067860766.1"/>
</dbReference>
<evidence type="ECO:0000256" key="1">
    <source>
        <dbReference type="SAM" id="MobiDB-lite"/>
    </source>
</evidence>
<organism evidence="3 4">
    <name type="scientific">Babesia caballi</name>
    <dbReference type="NCBI Taxonomy" id="5871"/>
    <lineage>
        <taxon>Eukaryota</taxon>
        <taxon>Sar</taxon>
        <taxon>Alveolata</taxon>
        <taxon>Apicomplexa</taxon>
        <taxon>Aconoidasida</taxon>
        <taxon>Piroplasmida</taxon>
        <taxon>Babesiidae</taxon>
        <taxon>Babesia</taxon>
    </lineage>
</organism>
<feature type="compositionally biased region" description="Low complexity" evidence="1">
    <location>
        <begin position="248"/>
        <end position="259"/>
    </location>
</feature>
<evidence type="ECO:0000313" key="4">
    <source>
        <dbReference type="Proteomes" id="UP001497744"/>
    </source>
</evidence>
<keyword evidence="2" id="KW-0472">Membrane</keyword>
<gene>
    <name evidence="3" type="ORF">BcabD6B2_42330</name>
</gene>
<proteinExistence type="predicted"/>
<keyword evidence="4" id="KW-1185">Reference proteome</keyword>
<dbReference type="EMBL" id="BPLF01000003">
    <property type="protein sequence ID" value="GIX64798.1"/>
    <property type="molecule type" value="Genomic_DNA"/>
</dbReference>
<evidence type="ECO:0000256" key="2">
    <source>
        <dbReference type="SAM" id="Phobius"/>
    </source>
</evidence>
<name>A0AAV4LX99_BABCB</name>
<feature type="compositionally biased region" description="Low complexity" evidence="1">
    <location>
        <begin position="268"/>
        <end position="281"/>
    </location>
</feature>
<dbReference type="AlphaFoldDB" id="A0AAV4LX99"/>
<reference evidence="3 4" key="1">
    <citation type="submission" date="2021-06" db="EMBL/GenBank/DDBJ databases">
        <title>Genome sequence of Babesia caballi.</title>
        <authorList>
            <person name="Yamagishi J."/>
            <person name="Kidaka T."/>
            <person name="Ochi A."/>
        </authorList>
    </citation>
    <scope>NUCLEOTIDE SEQUENCE [LARGE SCALE GENOMIC DNA]</scope>
    <source>
        <strain evidence="3">USDA-D6B2</strain>
    </source>
</reference>
<accession>A0AAV4LX99</accession>
<evidence type="ECO:0000313" key="3">
    <source>
        <dbReference type="EMBL" id="GIX64798.1"/>
    </source>
</evidence>
<sequence length="321" mass="34688">MTLDSFTETFSKKFTGLSADSLIKDLAKGLGSGFLGYSSQNGSEFNGEGIVKQEDSKYQSTYKDADWDRSDEPTYAKIFLFLAPLVYYFITFLYWASKDKWRNKTIESRGSVSALYYFMVAMGYSQPQLNEKKTGSQIADRLGGHYGFSELKEAYGSGGSSSYSTFIEKLEEDGPTKKLDYPLTNCKIFSYEYLKSWHNAAEITKAIDSIKEELKELSTSSDISSTGNFSALQQKMKILLEKIKSFEPHSGSSQPGSSEPGRDGLQKAGSSGTGSISQAQSSSAGPAVGGLLGVGALGAGAAYVLNIGGAKTIVHGLLRIG</sequence>
<keyword evidence="2" id="KW-0812">Transmembrane</keyword>
<dbReference type="Proteomes" id="UP001497744">
    <property type="component" value="Unassembled WGS sequence"/>
</dbReference>
<dbReference type="GeneID" id="94196279"/>
<feature type="region of interest" description="Disordered" evidence="1">
    <location>
        <begin position="248"/>
        <end position="281"/>
    </location>
</feature>
<protein>
    <submittedName>
        <fullName evidence="3">Variant erythrocyte surface antigen-1 family protein</fullName>
    </submittedName>
</protein>
<keyword evidence="2" id="KW-1133">Transmembrane helix</keyword>
<feature type="transmembrane region" description="Helical" evidence="2">
    <location>
        <begin position="78"/>
        <end position="96"/>
    </location>
</feature>